<dbReference type="PROSITE" id="PS51257">
    <property type="entry name" value="PROKAR_LIPOPROTEIN"/>
    <property type="match status" value="1"/>
</dbReference>
<evidence type="ECO:0000256" key="4">
    <source>
        <dbReference type="SAM" id="SignalP"/>
    </source>
</evidence>
<feature type="region of interest" description="Disordered" evidence="3">
    <location>
        <begin position="536"/>
        <end position="600"/>
    </location>
</feature>
<dbReference type="Proteomes" id="UP000078512">
    <property type="component" value="Unassembled WGS sequence"/>
</dbReference>
<reference evidence="5 6" key="1">
    <citation type="submission" date="2016-05" db="EMBL/GenBank/DDBJ databases">
        <title>Genome sequencing reveals origins of a unique bacterial endosymbiosis in the earliest lineages of terrestrial Fungi.</title>
        <authorList>
            <consortium name="DOE Joint Genome Institute"/>
            <person name="Uehling J."/>
            <person name="Gryganskyi A."/>
            <person name="Hameed K."/>
            <person name="Tschaplinski T."/>
            <person name="Misztal P."/>
            <person name="Wu S."/>
            <person name="Desiro A."/>
            <person name="Vande Pol N."/>
            <person name="Du Z.-Y."/>
            <person name="Zienkiewicz A."/>
            <person name="Zienkiewicz K."/>
            <person name="Morin E."/>
            <person name="Tisserant E."/>
            <person name="Splivallo R."/>
            <person name="Hainaut M."/>
            <person name="Henrissat B."/>
            <person name="Ohm R."/>
            <person name="Kuo A."/>
            <person name="Yan J."/>
            <person name="Lipzen A."/>
            <person name="Nolan M."/>
            <person name="Labutti K."/>
            <person name="Barry K."/>
            <person name="Goldstein A."/>
            <person name="Labbe J."/>
            <person name="Schadt C."/>
            <person name="Tuskan G."/>
            <person name="Grigoriev I."/>
            <person name="Martin F."/>
            <person name="Vilgalys R."/>
            <person name="Bonito G."/>
        </authorList>
    </citation>
    <scope>NUCLEOTIDE SEQUENCE [LARGE SCALE GENOMIC DNA]</scope>
    <source>
        <strain evidence="5 6">AG-77</strain>
    </source>
</reference>
<evidence type="ECO:0008006" key="7">
    <source>
        <dbReference type="Google" id="ProtNLM"/>
    </source>
</evidence>
<feature type="compositionally biased region" description="Low complexity" evidence="3">
    <location>
        <begin position="36"/>
        <end position="55"/>
    </location>
</feature>
<name>A0A197JD25_9FUNG</name>
<keyword evidence="1" id="KW-0880">Kelch repeat</keyword>
<keyword evidence="6" id="KW-1185">Reference proteome</keyword>
<dbReference type="OrthoDB" id="10251809at2759"/>
<feature type="chain" id="PRO_5008275800" description="Galactose oxidase" evidence="4">
    <location>
        <begin position="36"/>
        <end position="600"/>
    </location>
</feature>
<dbReference type="Pfam" id="PF24681">
    <property type="entry name" value="Kelch_KLHDC2_KLHL20_DRC7"/>
    <property type="match status" value="1"/>
</dbReference>
<feature type="compositionally biased region" description="Polar residues" evidence="3">
    <location>
        <begin position="538"/>
        <end position="549"/>
    </location>
</feature>
<keyword evidence="2" id="KW-0677">Repeat</keyword>
<dbReference type="PANTHER" id="PTHR46093">
    <property type="entry name" value="ACYL-COA-BINDING DOMAIN-CONTAINING PROTEIN 5"/>
    <property type="match status" value="1"/>
</dbReference>
<dbReference type="STRING" id="1314771.A0A197JD25"/>
<keyword evidence="4" id="KW-0732">Signal</keyword>
<feature type="region of interest" description="Disordered" evidence="3">
    <location>
        <begin position="379"/>
        <end position="422"/>
    </location>
</feature>
<evidence type="ECO:0000313" key="6">
    <source>
        <dbReference type="Proteomes" id="UP000078512"/>
    </source>
</evidence>
<dbReference type="InterPro" id="IPR015915">
    <property type="entry name" value="Kelch-typ_b-propeller"/>
</dbReference>
<dbReference type="InterPro" id="IPR011043">
    <property type="entry name" value="Gal_Oxase/kelch_b-propeller"/>
</dbReference>
<feature type="region of interest" description="Disordered" evidence="3">
    <location>
        <begin position="36"/>
        <end position="61"/>
    </location>
</feature>
<dbReference type="AlphaFoldDB" id="A0A197JD25"/>
<evidence type="ECO:0000313" key="5">
    <source>
        <dbReference type="EMBL" id="OAQ22401.1"/>
    </source>
</evidence>
<gene>
    <name evidence="5" type="ORF">K457DRAFT_131305</name>
</gene>
<dbReference type="CDD" id="cd14686">
    <property type="entry name" value="bZIP"/>
    <property type="match status" value="1"/>
</dbReference>
<evidence type="ECO:0000256" key="1">
    <source>
        <dbReference type="ARBA" id="ARBA00022441"/>
    </source>
</evidence>
<evidence type="ECO:0000256" key="2">
    <source>
        <dbReference type="ARBA" id="ARBA00022737"/>
    </source>
</evidence>
<evidence type="ECO:0000256" key="3">
    <source>
        <dbReference type="SAM" id="MobiDB-lite"/>
    </source>
</evidence>
<accession>A0A197JD25</accession>
<organism evidence="5 6">
    <name type="scientific">Linnemannia elongata AG-77</name>
    <dbReference type="NCBI Taxonomy" id="1314771"/>
    <lineage>
        <taxon>Eukaryota</taxon>
        <taxon>Fungi</taxon>
        <taxon>Fungi incertae sedis</taxon>
        <taxon>Mucoromycota</taxon>
        <taxon>Mortierellomycotina</taxon>
        <taxon>Mortierellomycetes</taxon>
        <taxon>Mortierellales</taxon>
        <taxon>Mortierellaceae</taxon>
        <taxon>Linnemannia</taxon>
    </lineage>
</organism>
<protein>
    <recommendedName>
        <fullName evidence="7">Galactose oxidase</fullName>
    </recommendedName>
</protein>
<feature type="compositionally biased region" description="Basic and acidic residues" evidence="3">
    <location>
        <begin position="413"/>
        <end position="422"/>
    </location>
</feature>
<sequence length="600" mass="64817">MQPPHRRSRKQGVSTTLLITTLACLFSAHPLSVSAQSSSTQTSTPTPSSLPSQAPDAGPVPVTGAGFARAATRLYVLGGLPSTANNTLPLGQFFSLDLTLAWNASSPAWTRLASGPKQRIFPATFSKNQKSMIVFRAGEPNYIRRYIVASGNWSLSKVNLTYGNREGVGAVTDPNNGLVYIARGYTDINERSVDVYNVDTDNLSELPLPPATSFLAQRTYYGNVWCQPRKSILYFGGYALETQPAPISPDITEFVPSNQTWSTLKTNGEPPSLRADHCMTINEYGTRMVVYGGSPNDQSPMSGEVFMFDTTTLTWTKGKAGEPRAYATCTIAGNQLLIWGGMTANKTVASGDVMIYNMDNDTWVQGYVPPAWYLNPSATNSAGADPSSTSDSDKDGGEKLHDAGYGTPINGKSRKEEKEELQTLREQLAAQKEQQEALQRQLEELKNQHSQDAAYGYQPPIYYPPGSSSVIPTQPEIFQPYSEQGPVVYTPTSPPPPIPPRIPVTTEISSGNVSATVSSSVPLSQVGTLVRSPEGLIQDQQQPLSSHGSPRSPEELPNHPNQQQSAVLYQDLDASQTGARRLNNPHTPVISSGGPHAVVP</sequence>
<dbReference type="EMBL" id="KV442169">
    <property type="protein sequence ID" value="OAQ22401.1"/>
    <property type="molecule type" value="Genomic_DNA"/>
</dbReference>
<dbReference type="Gene3D" id="2.120.10.80">
    <property type="entry name" value="Kelch-type beta propeller"/>
    <property type="match status" value="2"/>
</dbReference>
<feature type="compositionally biased region" description="Polar residues" evidence="3">
    <location>
        <begin position="559"/>
        <end position="590"/>
    </location>
</feature>
<dbReference type="PANTHER" id="PTHR46093:SF18">
    <property type="entry name" value="FIBRONECTIN TYPE-III DOMAIN-CONTAINING PROTEIN"/>
    <property type="match status" value="1"/>
</dbReference>
<dbReference type="SUPFAM" id="SSF50965">
    <property type="entry name" value="Galactose oxidase, central domain"/>
    <property type="match status" value="1"/>
</dbReference>
<proteinExistence type="predicted"/>
<feature type="signal peptide" evidence="4">
    <location>
        <begin position="1"/>
        <end position="35"/>
    </location>
</feature>
<feature type="compositionally biased region" description="Basic and acidic residues" evidence="3">
    <location>
        <begin position="391"/>
        <end position="402"/>
    </location>
</feature>
<feature type="compositionally biased region" description="Polar residues" evidence="3">
    <location>
        <begin position="379"/>
        <end position="390"/>
    </location>
</feature>